<accession>A0A5C8LNZ7</accession>
<sequence>MRSLKCSTYKLYLQQKGGLGRLFSLNHSEWIAMQKRQTKAYQIQQMDHVLWVQVFGVSSLLGTEEYVRDFRALITPVITKPWAVVLDIRLWQASPAQSLQLLKQNSEWAIANNLHHVELLLPADEMLTWQYLKATEVEKPEYLTRHIAESEESARLNLQAAGYLKGAD</sequence>
<keyword evidence="2" id="KW-1185">Reference proteome</keyword>
<dbReference type="AlphaFoldDB" id="A0A5C8LNZ7"/>
<dbReference type="EMBL" id="VRLR01000012">
    <property type="protein sequence ID" value="TXK79086.1"/>
    <property type="molecule type" value="Genomic_DNA"/>
</dbReference>
<comment type="caution">
    <text evidence="1">The sequence shown here is derived from an EMBL/GenBank/DDBJ whole genome shotgun (WGS) entry which is preliminary data.</text>
</comment>
<reference evidence="1 2" key="1">
    <citation type="submission" date="2019-08" db="EMBL/GenBank/DDBJ databases">
        <title>Draft genome analysis of Rheinheimera tangshanensis isolated from the roots of fresh rice plants (Oryza sativa).</title>
        <authorList>
            <person name="Yu Q."/>
            <person name="Qi Y."/>
            <person name="Zhang H."/>
            <person name="Pu J."/>
        </authorList>
    </citation>
    <scope>NUCLEOTIDE SEQUENCE [LARGE SCALE GENOMIC DNA]</scope>
    <source>
        <strain evidence="1 2">JA3-B52</strain>
    </source>
</reference>
<proteinExistence type="predicted"/>
<organism evidence="1 2">
    <name type="scientific">Rheinheimera tangshanensis</name>
    <dbReference type="NCBI Taxonomy" id="400153"/>
    <lineage>
        <taxon>Bacteria</taxon>
        <taxon>Pseudomonadati</taxon>
        <taxon>Pseudomonadota</taxon>
        <taxon>Gammaproteobacteria</taxon>
        <taxon>Chromatiales</taxon>
        <taxon>Chromatiaceae</taxon>
        <taxon>Rheinheimera</taxon>
    </lineage>
</organism>
<dbReference type="OrthoDB" id="5768127at2"/>
<evidence type="ECO:0008006" key="3">
    <source>
        <dbReference type="Google" id="ProtNLM"/>
    </source>
</evidence>
<gene>
    <name evidence="1" type="ORF">FU839_16165</name>
</gene>
<evidence type="ECO:0000313" key="1">
    <source>
        <dbReference type="EMBL" id="TXK79086.1"/>
    </source>
</evidence>
<name>A0A5C8LNZ7_9GAMM</name>
<evidence type="ECO:0000313" key="2">
    <source>
        <dbReference type="Proteomes" id="UP000321814"/>
    </source>
</evidence>
<protein>
    <recommendedName>
        <fullName evidence="3">STAS/SEC14 domain-containing protein</fullName>
    </recommendedName>
</protein>
<dbReference type="Proteomes" id="UP000321814">
    <property type="component" value="Unassembled WGS sequence"/>
</dbReference>
<dbReference type="RefSeq" id="WP_147905188.1">
    <property type="nucleotide sequence ID" value="NZ_BAAAGC010000015.1"/>
</dbReference>